<evidence type="ECO:0008006" key="3">
    <source>
        <dbReference type="Google" id="ProtNLM"/>
    </source>
</evidence>
<protein>
    <recommendedName>
        <fullName evidence="3">DUF1763-domain-containing protein</fullName>
    </recommendedName>
</protein>
<dbReference type="AlphaFoldDB" id="A0AAI8YUQ5"/>
<keyword evidence="2" id="KW-1185">Reference proteome</keyword>
<evidence type="ECO:0000313" key="1">
    <source>
        <dbReference type="EMBL" id="CAK3892825.1"/>
    </source>
</evidence>
<evidence type="ECO:0000313" key="2">
    <source>
        <dbReference type="Proteomes" id="UP001296104"/>
    </source>
</evidence>
<proteinExistence type="predicted"/>
<sequence length="129" mass="15035">MSPSKQEILHAYRHLYQHALRAVQYSTPARYNVRNHLRAAFRSSPIESFDSKKIATTLQFLHGAAKYKGLEHKIVKGLMHVWWDRHRPSIKPHPGKSIRLPTEALRRSAYANFDRTLEKLNETMGMCIK</sequence>
<reference evidence="1" key="1">
    <citation type="submission" date="2023-11" db="EMBL/GenBank/DDBJ databases">
        <authorList>
            <person name="Alioto T."/>
            <person name="Alioto T."/>
            <person name="Gomez Garrido J."/>
        </authorList>
    </citation>
    <scope>NUCLEOTIDE SEQUENCE</scope>
</reference>
<gene>
    <name evidence="1" type="ORF">LECACI_7A002335</name>
</gene>
<accession>A0AAI8YUQ5</accession>
<comment type="caution">
    <text evidence="1">The sequence shown here is derived from an EMBL/GenBank/DDBJ whole genome shotgun (WGS) entry which is preliminary data.</text>
</comment>
<name>A0AAI8YUQ5_9PEZI</name>
<organism evidence="1 2">
    <name type="scientific">Lecanosticta acicola</name>
    <dbReference type="NCBI Taxonomy" id="111012"/>
    <lineage>
        <taxon>Eukaryota</taxon>
        <taxon>Fungi</taxon>
        <taxon>Dikarya</taxon>
        <taxon>Ascomycota</taxon>
        <taxon>Pezizomycotina</taxon>
        <taxon>Dothideomycetes</taxon>
        <taxon>Dothideomycetidae</taxon>
        <taxon>Mycosphaerellales</taxon>
        <taxon>Mycosphaerellaceae</taxon>
        <taxon>Lecanosticta</taxon>
    </lineage>
</organism>
<dbReference type="Proteomes" id="UP001296104">
    <property type="component" value="Unassembled WGS sequence"/>
</dbReference>
<dbReference type="EMBL" id="CAVMBE010000010">
    <property type="protein sequence ID" value="CAK3892825.1"/>
    <property type="molecule type" value="Genomic_DNA"/>
</dbReference>